<dbReference type="Pfam" id="PF08597">
    <property type="entry name" value="eIF3_subunit"/>
    <property type="match status" value="1"/>
</dbReference>
<feature type="compositionally biased region" description="Acidic residues" evidence="4">
    <location>
        <begin position="23"/>
        <end position="39"/>
    </location>
</feature>
<dbReference type="PANTHER" id="PTHR21681">
    <property type="entry name" value="EUKARYOTIC TRANSLATION INITIATION FACTOR 3 SUBUNIT J"/>
    <property type="match status" value="1"/>
</dbReference>
<dbReference type="Proteomes" id="UP000678499">
    <property type="component" value="Unassembled WGS sequence"/>
</dbReference>
<feature type="compositionally biased region" description="Basic and acidic residues" evidence="4">
    <location>
        <begin position="69"/>
        <end position="84"/>
    </location>
</feature>
<gene>
    <name evidence="5" type="ORF">NMOB1V02_LOCUS2428</name>
</gene>
<dbReference type="AlphaFoldDB" id="A0A7R9G9X4"/>
<feature type="region of interest" description="Disordered" evidence="4">
    <location>
        <begin position="1"/>
        <end position="100"/>
    </location>
</feature>
<keyword evidence="6" id="KW-1185">Reference proteome</keyword>
<evidence type="ECO:0000256" key="3">
    <source>
        <dbReference type="ARBA" id="ARBA00022917"/>
    </source>
</evidence>
<evidence type="ECO:0000313" key="5">
    <source>
        <dbReference type="EMBL" id="CAD7274600.1"/>
    </source>
</evidence>
<evidence type="ECO:0000313" key="6">
    <source>
        <dbReference type="Proteomes" id="UP000678499"/>
    </source>
</evidence>
<proteinExistence type="predicted"/>
<keyword evidence="3" id="KW-0648">Protein biosynthesis</keyword>
<dbReference type="GO" id="GO:0005852">
    <property type="term" value="C:eukaryotic translation initiation factor 3 complex"/>
    <property type="evidence" value="ECO:0007669"/>
    <property type="project" value="InterPro"/>
</dbReference>
<dbReference type="Gene3D" id="1.10.246.60">
    <property type="entry name" value="Eukaryotic translation initiation factor 3 like domains"/>
    <property type="match status" value="1"/>
</dbReference>
<organism evidence="5">
    <name type="scientific">Notodromas monacha</name>
    <dbReference type="NCBI Taxonomy" id="399045"/>
    <lineage>
        <taxon>Eukaryota</taxon>
        <taxon>Metazoa</taxon>
        <taxon>Ecdysozoa</taxon>
        <taxon>Arthropoda</taxon>
        <taxon>Crustacea</taxon>
        <taxon>Oligostraca</taxon>
        <taxon>Ostracoda</taxon>
        <taxon>Podocopa</taxon>
        <taxon>Podocopida</taxon>
        <taxon>Cypridocopina</taxon>
        <taxon>Cypridoidea</taxon>
        <taxon>Cyprididae</taxon>
        <taxon>Notodromas</taxon>
    </lineage>
</organism>
<reference evidence="5" key="1">
    <citation type="submission" date="2020-11" db="EMBL/GenBank/DDBJ databases">
        <authorList>
            <person name="Tran Van P."/>
        </authorList>
    </citation>
    <scope>NUCLEOTIDE SEQUENCE</scope>
</reference>
<sequence length="236" mass="26707">MASWDDEDFQPSLPAPKITDKWEGEDEEEVKDSWEDFGESAEKEPSGDNPPDKAAVEKKKKKKLASTIADREKKQISDLKKKEEESEEVDEKPLTEAQRIALEEERDLEIARETFGIEKDEDAWNVPLRTESDLQEFRKKLVAKLEKHTTPPSVYVAFLEDLVRDVCISLDMDDVKKLSATVNAVHNEKVNTAKAGGKAKKKKGRAVLNPGSRNVQDDDTAFYRGGGGYEDYDDFI</sequence>
<dbReference type="InterPro" id="IPR023194">
    <property type="entry name" value="eIF3-like_dom_sf"/>
</dbReference>
<evidence type="ECO:0000256" key="2">
    <source>
        <dbReference type="ARBA" id="ARBA00022540"/>
    </source>
</evidence>
<dbReference type="InterPro" id="IPR013906">
    <property type="entry name" value="eIF3j"/>
</dbReference>
<dbReference type="EMBL" id="CAJPEX010000273">
    <property type="protein sequence ID" value="CAG0914752.1"/>
    <property type="molecule type" value="Genomic_DNA"/>
</dbReference>
<keyword evidence="2" id="KW-0396">Initiation factor</keyword>
<feature type="region of interest" description="Disordered" evidence="4">
    <location>
        <begin position="194"/>
        <end position="213"/>
    </location>
</feature>
<evidence type="ECO:0000256" key="4">
    <source>
        <dbReference type="SAM" id="MobiDB-lite"/>
    </source>
</evidence>
<dbReference type="PANTHER" id="PTHR21681:SF0">
    <property type="entry name" value="EUKARYOTIC TRANSLATION INITIATION FACTOR 3 SUBUNIT J"/>
    <property type="match status" value="1"/>
</dbReference>
<evidence type="ECO:0000256" key="1">
    <source>
        <dbReference type="ARBA" id="ARBA00022490"/>
    </source>
</evidence>
<name>A0A7R9G9X4_9CRUS</name>
<dbReference type="GO" id="GO:0003743">
    <property type="term" value="F:translation initiation factor activity"/>
    <property type="evidence" value="ECO:0007669"/>
    <property type="project" value="UniProtKB-KW"/>
</dbReference>
<dbReference type="OrthoDB" id="20381at2759"/>
<dbReference type="EMBL" id="OA882310">
    <property type="protein sequence ID" value="CAD7274600.1"/>
    <property type="molecule type" value="Genomic_DNA"/>
</dbReference>
<accession>A0A7R9G9X4</accession>
<feature type="compositionally biased region" description="Basic and acidic residues" evidence="4">
    <location>
        <begin position="40"/>
        <end position="57"/>
    </location>
</feature>
<keyword evidence="1" id="KW-0963">Cytoplasm</keyword>
<evidence type="ECO:0008006" key="7">
    <source>
        <dbReference type="Google" id="ProtNLM"/>
    </source>
</evidence>
<protein>
    <recommendedName>
        <fullName evidence="7">EIF3j</fullName>
    </recommendedName>
</protein>